<dbReference type="HAMAP" id="MF_00038">
    <property type="entry name" value="MraY"/>
    <property type="match status" value="1"/>
</dbReference>
<evidence type="ECO:0000313" key="10">
    <source>
        <dbReference type="EMBL" id="VFB16036.1"/>
    </source>
</evidence>
<organism evidence="10 11">
    <name type="scientific">Urinicoccus massiliensis</name>
    <dbReference type="NCBI Taxonomy" id="1723382"/>
    <lineage>
        <taxon>Bacteria</taxon>
        <taxon>Bacillati</taxon>
        <taxon>Bacillota</taxon>
        <taxon>Tissierellia</taxon>
        <taxon>Tissierellales</taxon>
        <taxon>Peptoniphilaceae</taxon>
        <taxon>Urinicoccus</taxon>
    </lineage>
</organism>
<evidence type="ECO:0000256" key="9">
    <source>
        <dbReference type="PIRSR" id="PIRSR600715-1"/>
    </source>
</evidence>
<dbReference type="UniPathway" id="UPA00219"/>
<dbReference type="InterPro" id="IPR003524">
    <property type="entry name" value="PNAcMuramoyl-5peptid_Trfase"/>
</dbReference>
<keyword evidence="7" id="KW-0131">Cell cycle</keyword>
<keyword evidence="4 7" id="KW-0812">Transmembrane</keyword>
<comment type="caution">
    <text evidence="10">The sequence shown here is derived from an EMBL/GenBank/DDBJ whole genome shotgun (WGS) entry which is preliminary data.</text>
</comment>
<gene>
    <name evidence="7 10" type="primary">mraY</name>
    <name evidence="10" type="ORF">NCTC13150_00550</name>
</gene>
<dbReference type="GO" id="GO:0071555">
    <property type="term" value="P:cell wall organization"/>
    <property type="evidence" value="ECO:0007669"/>
    <property type="project" value="UniProtKB-KW"/>
</dbReference>
<dbReference type="PANTHER" id="PTHR22926:SF5">
    <property type="entry name" value="PHOSPHO-N-ACETYLMURAMOYL-PENTAPEPTIDE-TRANSFERASE HOMOLOG"/>
    <property type="match status" value="1"/>
</dbReference>
<evidence type="ECO:0000313" key="11">
    <source>
        <dbReference type="Proteomes" id="UP000377798"/>
    </source>
</evidence>
<feature type="transmembrane region" description="Helical" evidence="7">
    <location>
        <begin position="151"/>
        <end position="172"/>
    </location>
</feature>
<reference evidence="10 11" key="1">
    <citation type="submission" date="2019-02" db="EMBL/GenBank/DDBJ databases">
        <authorList>
            <consortium name="Pathogen Informatics"/>
        </authorList>
    </citation>
    <scope>NUCLEOTIDE SEQUENCE [LARGE SCALE GENOMIC DNA]</scope>
    <source>
        <strain evidence="10 11">3012STDY7089603</strain>
    </source>
</reference>
<evidence type="ECO:0000256" key="5">
    <source>
        <dbReference type="ARBA" id="ARBA00022989"/>
    </source>
</evidence>
<dbReference type="GO" id="GO:0046872">
    <property type="term" value="F:metal ion binding"/>
    <property type="evidence" value="ECO:0007669"/>
    <property type="project" value="UniProtKB-KW"/>
</dbReference>
<accession>A0A8H2M4K1</accession>
<evidence type="ECO:0000256" key="1">
    <source>
        <dbReference type="ARBA" id="ARBA00004141"/>
    </source>
</evidence>
<keyword evidence="7" id="KW-0133">Cell shape</keyword>
<keyword evidence="7" id="KW-0132">Cell division</keyword>
<evidence type="ECO:0000256" key="2">
    <source>
        <dbReference type="ARBA" id="ARBA00005583"/>
    </source>
</evidence>
<evidence type="ECO:0000256" key="8">
    <source>
        <dbReference type="NCBIfam" id="TIGR00445"/>
    </source>
</evidence>
<dbReference type="PANTHER" id="PTHR22926">
    <property type="entry name" value="PHOSPHO-N-ACETYLMURAMOYL-PENTAPEPTIDE-TRANSFERASE"/>
    <property type="match status" value="1"/>
</dbReference>
<dbReference type="NCBIfam" id="TIGR00445">
    <property type="entry name" value="mraY"/>
    <property type="match status" value="1"/>
</dbReference>
<dbReference type="PROSITE" id="PS01347">
    <property type="entry name" value="MRAY_1"/>
    <property type="match status" value="1"/>
</dbReference>
<proteinExistence type="inferred from homology"/>
<feature type="transmembrane region" description="Helical" evidence="7">
    <location>
        <begin position="179"/>
        <end position="197"/>
    </location>
</feature>
<dbReference type="RefSeq" id="WP_131748505.1">
    <property type="nucleotide sequence ID" value="NZ_CAACYI010000001.1"/>
</dbReference>
<comment type="catalytic activity">
    <reaction evidence="7">
        <text>UDP-N-acetyl-alpha-D-muramoyl-L-alanyl-gamma-D-glutamyl-meso-2,6-diaminopimeloyl-D-alanyl-D-alanine + di-trans,octa-cis-undecaprenyl phosphate = di-trans,octa-cis-undecaprenyl diphospho-N-acetyl-alpha-D-muramoyl-L-alanyl-D-glutamyl-meso-2,6-diaminopimeloyl-D-alanyl-D-alanine + UMP</text>
        <dbReference type="Rhea" id="RHEA:28386"/>
        <dbReference type="ChEBI" id="CHEBI:57865"/>
        <dbReference type="ChEBI" id="CHEBI:60392"/>
        <dbReference type="ChEBI" id="CHEBI:61386"/>
        <dbReference type="ChEBI" id="CHEBI:61387"/>
        <dbReference type="EC" id="2.7.8.13"/>
    </reaction>
</comment>
<keyword evidence="3 7" id="KW-0808">Transferase</keyword>
<feature type="transmembrane region" description="Helical" evidence="7">
    <location>
        <begin position="260"/>
        <end position="278"/>
    </location>
</feature>
<comment type="subcellular location">
    <subcellularLocation>
        <location evidence="7">Cell membrane</location>
        <topology evidence="7">Multi-pass membrane protein</topology>
    </subcellularLocation>
    <subcellularLocation>
        <location evidence="1">Membrane</location>
        <topology evidence="1">Multi-pass membrane protein</topology>
    </subcellularLocation>
</comment>
<comment type="pathway">
    <text evidence="7">Cell wall biogenesis; peptidoglycan biosynthesis.</text>
</comment>
<dbReference type="EMBL" id="CAACYI010000001">
    <property type="protein sequence ID" value="VFB16036.1"/>
    <property type="molecule type" value="Genomic_DNA"/>
</dbReference>
<keyword evidence="7" id="KW-0573">Peptidoglycan synthesis</keyword>
<evidence type="ECO:0000256" key="4">
    <source>
        <dbReference type="ARBA" id="ARBA00022692"/>
    </source>
</evidence>
<evidence type="ECO:0000256" key="7">
    <source>
        <dbReference type="HAMAP-Rule" id="MF_00038"/>
    </source>
</evidence>
<dbReference type="Proteomes" id="UP000377798">
    <property type="component" value="Unassembled WGS sequence"/>
</dbReference>
<feature type="binding site" evidence="9">
    <location>
        <position position="231"/>
    </location>
    <ligand>
        <name>Mg(2+)</name>
        <dbReference type="ChEBI" id="CHEBI:18420"/>
    </ligand>
</feature>
<keyword evidence="5 7" id="KW-1133">Transmembrane helix</keyword>
<dbReference type="Pfam" id="PF00953">
    <property type="entry name" value="Glycos_transf_4"/>
    <property type="match status" value="1"/>
</dbReference>
<dbReference type="CDD" id="cd06852">
    <property type="entry name" value="GT_MraY"/>
    <property type="match status" value="1"/>
</dbReference>
<feature type="transmembrane region" description="Helical" evidence="7">
    <location>
        <begin position="235"/>
        <end position="254"/>
    </location>
</feature>
<keyword evidence="7 9" id="KW-0460">Magnesium</keyword>
<keyword evidence="11" id="KW-1185">Reference proteome</keyword>
<keyword evidence="7 9" id="KW-0479">Metal-binding</keyword>
<dbReference type="AlphaFoldDB" id="A0A8H2M4K1"/>
<evidence type="ECO:0000256" key="6">
    <source>
        <dbReference type="ARBA" id="ARBA00023136"/>
    </source>
</evidence>
<dbReference type="GO" id="GO:0008360">
    <property type="term" value="P:regulation of cell shape"/>
    <property type="evidence" value="ECO:0007669"/>
    <property type="project" value="UniProtKB-KW"/>
</dbReference>
<dbReference type="GO" id="GO:0005886">
    <property type="term" value="C:plasma membrane"/>
    <property type="evidence" value="ECO:0007669"/>
    <property type="project" value="UniProtKB-SubCell"/>
</dbReference>
<keyword evidence="7" id="KW-1003">Cell membrane</keyword>
<dbReference type="GO" id="GO:0051301">
    <property type="term" value="P:cell division"/>
    <property type="evidence" value="ECO:0007669"/>
    <property type="project" value="UniProtKB-KW"/>
</dbReference>
<dbReference type="InterPro" id="IPR000715">
    <property type="entry name" value="Glycosyl_transferase_4"/>
</dbReference>
<comment type="function">
    <text evidence="7">Catalyzes the initial step of the lipid cycle reactions in the biosynthesis of the cell wall peptidoglycan: transfers peptidoglycan precursor phospho-MurNAc-pentapeptide from UDP-MurNAc-pentapeptide onto the lipid carrier undecaprenyl phosphate, yielding undecaprenyl-pyrophosphoryl-MurNAc-pentapeptide, known as lipid I.</text>
</comment>
<dbReference type="Pfam" id="PF10555">
    <property type="entry name" value="MraY_sig1"/>
    <property type="match status" value="1"/>
</dbReference>
<feature type="binding site" evidence="9">
    <location>
        <position position="171"/>
    </location>
    <ligand>
        <name>Mg(2+)</name>
        <dbReference type="ChEBI" id="CHEBI:18420"/>
    </ligand>
</feature>
<dbReference type="GO" id="GO:0008963">
    <property type="term" value="F:phospho-N-acetylmuramoyl-pentapeptide-transferase activity"/>
    <property type="evidence" value="ECO:0007669"/>
    <property type="project" value="UniProtKB-UniRule"/>
</dbReference>
<feature type="transmembrane region" description="Helical" evidence="7">
    <location>
        <begin position="203"/>
        <end position="223"/>
    </location>
</feature>
<comment type="cofactor">
    <cofactor evidence="7 9">
        <name>Mg(2+)</name>
        <dbReference type="ChEBI" id="CHEBI:18420"/>
    </cofactor>
</comment>
<protein>
    <recommendedName>
        <fullName evidence="7 8">Phospho-N-acetylmuramoyl-pentapeptide-transferase</fullName>
        <ecNumber evidence="7 8">2.7.8.13</ecNumber>
    </recommendedName>
    <alternativeName>
        <fullName evidence="7">UDP-MurNAc-pentapeptide phosphotransferase</fullName>
    </alternativeName>
</protein>
<feature type="transmembrane region" description="Helical" evidence="7">
    <location>
        <begin position="112"/>
        <end position="131"/>
    </location>
</feature>
<keyword evidence="6 7" id="KW-0472">Membrane</keyword>
<dbReference type="EC" id="2.7.8.13" evidence="7 8"/>
<evidence type="ECO:0000256" key="3">
    <source>
        <dbReference type="ARBA" id="ARBA00022679"/>
    </source>
</evidence>
<dbReference type="PROSITE" id="PS01348">
    <property type="entry name" value="MRAY_2"/>
    <property type="match status" value="1"/>
</dbReference>
<feature type="transmembrane region" description="Helical" evidence="7">
    <location>
        <begin position="6"/>
        <end position="28"/>
    </location>
</feature>
<sequence length="327" mass="35620">MIEIFNLKNIMILLGAFICSALVGRLVLPQLKRLNAGQSIRDDGPSSHLVKEGTPTMGGIIFLLTLCLGIPVFGLLNIEGLLLIFSTLAFGLVGFFDDYIKVVKKRNLGFTALQKLLCQIIIAFVLVFVQSKSKELSTEIIVPFIQSRWDLGAFYIPFIIFVVVGTVNSVNLTDGLDGLSSSITITVAIFFALAAHALNHPTIGSFALLLVGSLAGFLVYNKYPAKVFMGDTGSLALGGAVAAMAVLLQLPLLLPLAGGIYFMETLSVILQVLSFKLTGKRIFLMSPLHHHYEQKGWHEKKVVKAFVLTSILLCVLAYLFLIYGVVR</sequence>
<comment type="similarity">
    <text evidence="2 7">Belongs to the glycosyltransferase 4 family. MraY subfamily.</text>
</comment>
<feature type="transmembrane region" description="Helical" evidence="7">
    <location>
        <begin position="82"/>
        <end position="100"/>
    </location>
</feature>
<dbReference type="GO" id="GO:0009252">
    <property type="term" value="P:peptidoglycan biosynthetic process"/>
    <property type="evidence" value="ECO:0007669"/>
    <property type="project" value="UniProtKB-UniRule"/>
</dbReference>
<dbReference type="InterPro" id="IPR018480">
    <property type="entry name" value="PNAcMuramoyl-5peptid_Trfase_CS"/>
</dbReference>
<keyword evidence="7" id="KW-0961">Cell wall biogenesis/degradation</keyword>
<feature type="transmembrane region" description="Helical" evidence="7">
    <location>
        <begin position="305"/>
        <end position="326"/>
    </location>
</feature>
<name>A0A8H2M4K1_9FIRM</name>